<reference evidence="10" key="4">
    <citation type="submission" date="2025-05" db="UniProtKB">
        <authorList>
            <consortium name="EnsemblFungi"/>
        </authorList>
    </citation>
    <scope>IDENTIFICATION</scope>
    <source>
        <strain evidence="10">isolate 1-1 / race 1 (BBBD)</strain>
    </source>
</reference>
<dbReference type="SUPFAM" id="SSF47571">
    <property type="entry name" value="Cloroperoxidase"/>
    <property type="match status" value="1"/>
</dbReference>
<accession>A0A180GZ09</accession>
<sequence length="265" mass="30145">MSCIFSETDPLLRSGEGEAMGIKSTPEEEHGYCQRTMGCPCPAIAAMINHSYLKPHDDEDPLPFFQLVKALRTCYNLSFPFAFLFVLAANLRLGTIRSGGFALKHLKKHGVIEHDASITRYNASEGDSLNPQCELVDKFIDGIYYPPGQDSAENMITLEDFAKKRVELEDRLTTFLPQQPKFRIHLLGIGEAALALQAFADKSSPLYAREICARADWLRIWYKEERFPLELGWENRRHGYKITLFGLIRTVRKLIKATKAIEDKM</sequence>
<dbReference type="Pfam" id="PF01328">
    <property type="entry name" value="Peroxidase_2"/>
    <property type="match status" value="1"/>
</dbReference>
<keyword evidence="4" id="KW-0479">Metal-binding</keyword>
<reference evidence="10 11" key="3">
    <citation type="journal article" date="2017" name="G3 (Bethesda)">
        <title>Comparative analysis highlights variable genome content of wheat rusts and divergence of the mating loci.</title>
        <authorList>
            <person name="Cuomo C.A."/>
            <person name="Bakkeren G."/>
            <person name="Khalil H.B."/>
            <person name="Panwar V."/>
            <person name="Joly D."/>
            <person name="Linning R."/>
            <person name="Sakthikumar S."/>
            <person name="Song X."/>
            <person name="Adiconis X."/>
            <person name="Fan L."/>
            <person name="Goldberg J.M."/>
            <person name="Levin J.Z."/>
            <person name="Young S."/>
            <person name="Zeng Q."/>
            <person name="Anikster Y."/>
            <person name="Bruce M."/>
            <person name="Wang M."/>
            <person name="Yin C."/>
            <person name="McCallum B."/>
            <person name="Szabo L.J."/>
            <person name="Hulbert S."/>
            <person name="Chen X."/>
            <person name="Fellers J.P."/>
        </authorList>
    </citation>
    <scope>NUCLEOTIDE SEQUENCE</scope>
    <source>
        <strain evidence="10">isolate 1-1 / race 1 (BBBD)</strain>
        <strain evidence="11">Isolate 1-1 / race 1 (BBBD)</strain>
    </source>
</reference>
<evidence type="ECO:0000256" key="1">
    <source>
        <dbReference type="ARBA" id="ARBA00001970"/>
    </source>
</evidence>
<dbReference type="GO" id="GO:0046872">
    <property type="term" value="F:metal ion binding"/>
    <property type="evidence" value="ECO:0007669"/>
    <property type="project" value="UniProtKB-KW"/>
</dbReference>
<evidence type="ECO:0000256" key="4">
    <source>
        <dbReference type="ARBA" id="ARBA00022723"/>
    </source>
</evidence>
<dbReference type="PANTHER" id="PTHR33577:SF9">
    <property type="entry name" value="PEROXIDASE STCC"/>
    <property type="match status" value="1"/>
</dbReference>
<evidence type="ECO:0000313" key="10">
    <source>
        <dbReference type="EnsemblFungi" id="PTTG_01201-t43_1-p1"/>
    </source>
</evidence>
<dbReference type="PANTHER" id="PTHR33577">
    <property type="entry name" value="STERIGMATOCYSTIN BIOSYNTHESIS PEROXIDASE STCC-RELATED"/>
    <property type="match status" value="1"/>
</dbReference>
<evidence type="ECO:0000256" key="6">
    <source>
        <dbReference type="ARBA" id="ARBA00023004"/>
    </source>
</evidence>
<keyword evidence="5" id="KW-0560">Oxidoreductase</keyword>
<dbReference type="OrthoDB" id="407298at2759"/>
<evidence type="ECO:0000313" key="11">
    <source>
        <dbReference type="Proteomes" id="UP000005240"/>
    </source>
</evidence>
<gene>
    <name evidence="9" type="ORF">PTTG_01201</name>
</gene>
<dbReference type="InterPro" id="IPR000028">
    <property type="entry name" value="Chloroperoxidase"/>
</dbReference>
<keyword evidence="3" id="KW-0349">Heme</keyword>
<evidence type="ECO:0000256" key="2">
    <source>
        <dbReference type="ARBA" id="ARBA00022559"/>
    </source>
</evidence>
<reference evidence="9" key="2">
    <citation type="submission" date="2016-05" db="EMBL/GenBank/DDBJ databases">
        <title>Comparative analysis highlights variable genome content of wheat rusts and divergence of the mating loci.</title>
        <authorList>
            <person name="Cuomo C.A."/>
            <person name="Bakkeren G."/>
            <person name="Szabo L."/>
            <person name="Khalil H."/>
            <person name="Joly D."/>
            <person name="Goldberg J."/>
            <person name="Young S."/>
            <person name="Zeng Q."/>
            <person name="Fellers J."/>
        </authorList>
    </citation>
    <scope>NUCLEOTIDE SEQUENCE [LARGE SCALE GENOMIC DNA]</scope>
    <source>
        <strain evidence="9">1-1 BBBD Race 1</strain>
    </source>
</reference>
<evidence type="ECO:0000259" key="8">
    <source>
        <dbReference type="PROSITE" id="PS51405"/>
    </source>
</evidence>
<comment type="cofactor">
    <cofactor evidence="1">
        <name>heme b</name>
        <dbReference type="ChEBI" id="CHEBI:60344"/>
    </cofactor>
</comment>
<name>A0A180GZ09_PUCT1</name>
<dbReference type="PROSITE" id="PS51405">
    <property type="entry name" value="HEME_HALOPEROXIDASE"/>
    <property type="match status" value="1"/>
</dbReference>
<evidence type="ECO:0000256" key="3">
    <source>
        <dbReference type="ARBA" id="ARBA00022617"/>
    </source>
</evidence>
<dbReference type="EMBL" id="ADAS02000009">
    <property type="protein sequence ID" value="OAV98086.1"/>
    <property type="molecule type" value="Genomic_DNA"/>
</dbReference>
<dbReference type="InterPro" id="IPR036851">
    <property type="entry name" value="Chloroperoxidase-like_sf"/>
</dbReference>
<protein>
    <submittedName>
        <fullName evidence="10">HEME_HALOPEROXIDASE domain-containing protein</fullName>
    </submittedName>
</protein>
<dbReference type="Gene3D" id="1.10.489.10">
    <property type="entry name" value="Chloroperoxidase-like"/>
    <property type="match status" value="1"/>
</dbReference>
<dbReference type="GO" id="GO:0004601">
    <property type="term" value="F:peroxidase activity"/>
    <property type="evidence" value="ECO:0007669"/>
    <property type="project" value="UniProtKB-KW"/>
</dbReference>
<keyword evidence="11" id="KW-1185">Reference proteome</keyword>
<evidence type="ECO:0000256" key="7">
    <source>
        <dbReference type="ARBA" id="ARBA00025795"/>
    </source>
</evidence>
<proteinExistence type="inferred from homology"/>
<reference evidence="9" key="1">
    <citation type="submission" date="2009-11" db="EMBL/GenBank/DDBJ databases">
        <authorList>
            <consortium name="The Broad Institute Genome Sequencing Platform"/>
            <person name="Ward D."/>
            <person name="Feldgarden M."/>
            <person name="Earl A."/>
            <person name="Young S.K."/>
            <person name="Zeng Q."/>
            <person name="Koehrsen M."/>
            <person name="Alvarado L."/>
            <person name="Berlin A."/>
            <person name="Bochicchio J."/>
            <person name="Borenstein D."/>
            <person name="Chapman S.B."/>
            <person name="Chen Z."/>
            <person name="Engels R."/>
            <person name="Freedman E."/>
            <person name="Gellesch M."/>
            <person name="Goldberg J."/>
            <person name="Griggs A."/>
            <person name="Gujja S."/>
            <person name="Heilman E."/>
            <person name="Heiman D."/>
            <person name="Hepburn T."/>
            <person name="Howarth C."/>
            <person name="Jen D."/>
            <person name="Larson L."/>
            <person name="Lewis B."/>
            <person name="Mehta T."/>
            <person name="Park D."/>
            <person name="Pearson M."/>
            <person name="Roberts A."/>
            <person name="Saif S."/>
            <person name="Shea T."/>
            <person name="Shenoy N."/>
            <person name="Sisk P."/>
            <person name="Stolte C."/>
            <person name="Sykes S."/>
            <person name="Thomson T."/>
            <person name="Walk T."/>
            <person name="White J."/>
            <person name="Yandava C."/>
            <person name="Izard J."/>
            <person name="Baranova O.V."/>
            <person name="Blanton J.M."/>
            <person name="Tanner A.C."/>
            <person name="Dewhirst F.E."/>
            <person name="Haas B."/>
            <person name="Nusbaum C."/>
            <person name="Birren B."/>
        </authorList>
    </citation>
    <scope>NUCLEOTIDE SEQUENCE [LARGE SCALE GENOMIC DNA]</scope>
    <source>
        <strain evidence="9">1-1 BBBD Race 1</strain>
    </source>
</reference>
<feature type="domain" description="Heme haloperoxidase family profile" evidence="8">
    <location>
        <begin position="15"/>
        <end position="249"/>
    </location>
</feature>
<dbReference type="VEuPathDB" id="FungiDB:PTTG_01201"/>
<comment type="similarity">
    <text evidence="7">Belongs to the chloroperoxidase family.</text>
</comment>
<evidence type="ECO:0000256" key="5">
    <source>
        <dbReference type="ARBA" id="ARBA00023002"/>
    </source>
</evidence>
<keyword evidence="2" id="KW-0575">Peroxidase</keyword>
<organism evidence="9">
    <name type="scientific">Puccinia triticina (isolate 1-1 / race 1 (BBBD))</name>
    <name type="common">Brown leaf rust fungus</name>
    <dbReference type="NCBI Taxonomy" id="630390"/>
    <lineage>
        <taxon>Eukaryota</taxon>
        <taxon>Fungi</taxon>
        <taxon>Dikarya</taxon>
        <taxon>Basidiomycota</taxon>
        <taxon>Pucciniomycotina</taxon>
        <taxon>Pucciniomycetes</taxon>
        <taxon>Pucciniales</taxon>
        <taxon>Pucciniaceae</taxon>
        <taxon>Puccinia</taxon>
    </lineage>
</organism>
<evidence type="ECO:0000313" key="9">
    <source>
        <dbReference type="EMBL" id="OAV98086.1"/>
    </source>
</evidence>
<dbReference type="AlphaFoldDB" id="A0A180GZ09"/>
<dbReference type="Proteomes" id="UP000005240">
    <property type="component" value="Unassembled WGS sequence"/>
</dbReference>
<dbReference type="EnsemblFungi" id="PTTG_01201-t43_1">
    <property type="protein sequence ID" value="PTTG_01201-t43_1-p1"/>
    <property type="gene ID" value="PTTG_01201"/>
</dbReference>
<keyword evidence="6" id="KW-0408">Iron</keyword>